<dbReference type="Proteomes" id="UP001549291">
    <property type="component" value="Unassembled WGS sequence"/>
</dbReference>
<evidence type="ECO:0000256" key="1">
    <source>
        <dbReference type="SAM" id="MobiDB-lite"/>
    </source>
</evidence>
<accession>A0ABV2RW79</accession>
<name>A0ABV2RW79_BRAJP</name>
<sequence>MKWISERDALIAQTMAFVQSVTGKKGDFHPPEIPTAVPDVPVETVTVETVAVETLAVEIKPPQIPHAPPVMIPPTRTSGDFRSEMQARIANFRKHQERFEREREEYCAATLTRLRAAIRDPSLRPPAEDKAGGRSDT</sequence>
<reference evidence="2 3" key="1">
    <citation type="submission" date="2024-06" db="EMBL/GenBank/DDBJ databases">
        <title>Genomic Encyclopedia of Type Strains, Phase V (KMG-V): Genome sequencing to study the core and pangenomes of soil and plant-associated prokaryotes.</title>
        <authorList>
            <person name="Whitman W."/>
        </authorList>
    </citation>
    <scope>NUCLEOTIDE SEQUENCE [LARGE SCALE GENOMIC DNA]</scope>
    <source>
        <strain evidence="2 3">USDA 160</strain>
    </source>
</reference>
<keyword evidence="3" id="KW-1185">Reference proteome</keyword>
<evidence type="ECO:0000313" key="3">
    <source>
        <dbReference type="Proteomes" id="UP001549291"/>
    </source>
</evidence>
<protein>
    <submittedName>
        <fullName evidence="2">Uncharacterized protein</fullName>
    </submittedName>
</protein>
<feature type="region of interest" description="Disordered" evidence="1">
    <location>
        <begin position="118"/>
        <end position="137"/>
    </location>
</feature>
<evidence type="ECO:0000313" key="2">
    <source>
        <dbReference type="EMBL" id="MET4720552.1"/>
    </source>
</evidence>
<dbReference type="RefSeq" id="WP_038958945.1">
    <property type="nucleotide sequence ID" value="NZ_CP066351.1"/>
</dbReference>
<comment type="caution">
    <text evidence="2">The sequence shown here is derived from an EMBL/GenBank/DDBJ whole genome shotgun (WGS) entry which is preliminary data.</text>
</comment>
<organism evidence="2 3">
    <name type="scientific">Bradyrhizobium japonicum</name>
    <dbReference type="NCBI Taxonomy" id="375"/>
    <lineage>
        <taxon>Bacteria</taxon>
        <taxon>Pseudomonadati</taxon>
        <taxon>Pseudomonadota</taxon>
        <taxon>Alphaproteobacteria</taxon>
        <taxon>Hyphomicrobiales</taxon>
        <taxon>Nitrobacteraceae</taxon>
        <taxon>Bradyrhizobium</taxon>
    </lineage>
</organism>
<proteinExistence type="predicted"/>
<gene>
    <name evidence="2" type="ORF">ABIF63_004658</name>
</gene>
<dbReference type="EMBL" id="JBEPTQ010000002">
    <property type="protein sequence ID" value="MET4720552.1"/>
    <property type="molecule type" value="Genomic_DNA"/>
</dbReference>